<keyword evidence="2 6" id="KW-0645">Protease</keyword>
<keyword evidence="4 6" id="KW-0720">Serine protease</keyword>
<accession>A0A3A9ZLB8</accession>
<feature type="chain" id="PRO_5017426130" evidence="9">
    <location>
        <begin position="27"/>
        <end position="624"/>
    </location>
</feature>
<dbReference type="GO" id="GO:0005615">
    <property type="term" value="C:extracellular space"/>
    <property type="evidence" value="ECO:0007669"/>
    <property type="project" value="TreeGrafter"/>
</dbReference>
<dbReference type="PROSITE" id="PS51829">
    <property type="entry name" value="P_HOMO_B"/>
    <property type="match status" value="1"/>
</dbReference>
<feature type="compositionally biased region" description="Low complexity" evidence="8">
    <location>
        <begin position="410"/>
        <end position="449"/>
    </location>
</feature>
<feature type="signal peptide" evidence="9">
    <location>
        <begin position="1"/>
        <end position="26"/>
    </location>
</feature>
<dbReference type="SUPFAM" id="SSF52743">
    <property type="entry name" value="Subtilisin-like"/>
    <property type="match status" value="1"/>
</dbReference>
<feature type="domain" description="P/Homo B" evidence="10">
    <location>
        <begin position="503"/>
        <end position="624"/>
    </location>
</feature>
<dbReference type="InterPro" id="IPR037045">
    <property type="entry name" value="S8pro/Inhibitor_I9_sf"/>
</dbReference>
<dbReference type="Pfam" id="PF00082">
    <property type="entry name" value="Peptidase_S8"/>
    <property type="match status" value="1"/>
</dbReference>
<feature type="active site" description="Charge relay system" evidence="5 6">
    <location>
        <position position="156"/>
    </location>
</feature>
<feature type="active site" description="Charge relay system" evidence="5 6">
    <location>
        <position position="188"/>
    </location>
</feature>
<gene>
    <name evidence="11" type="ORF">D7193_32815</name>
</gene>
<dbReference type="InterPro" id="IPR015500">
    <property type="entry name" value="Peptidase_S8_subtilisin-rel"/>
</dbReference>
<dbReference type="InterPro" id="IPR050131">
    <property type="entry name" value="Peptidase_S8_subtilisin-like"/>
</dbReference>
<dbReference type="RefSeq" id="WP_120783563.1">
    <property type="nucleotide sequence ID" value="NZ_JBHLUP010000009.1"/>
</dbReference>
<dbReference type="PRINTS" id="PR00723">
    <property type="entry name" value="SUBTILISIN"/>
</dbReference>
<dbReference type="InterPro" id="IPR034193">
    <property type="entry name" value="PCSK9_ProteinaseK-like"/>
</dbReference>
<dbReference type="AlphaFoldDB" id="A0A3A9ZLB8"/>
<sequence length="624" mass="62533">MGRAHRSVLVGVATLTMLAAATPALAAEPTGTIRAAGGDTAVADSYIVVFKDTAVTRNSVGDNAHRLVGRHGGTVARTYGAALRGFEVRVDAKAAARIAADPAVAYVEQNHTVSINGTQTNPPSWGLDRIDQRNLPLNSSYTYPNTASNVRAYIIDTGIRFTHNDFGGRAVSGYDAVDGGAADDCNGHGTHVAGTVGGSAYGVAKSVQLVGVRVLNCQGSGTNAQVVAGIDWVTANAVKPAVANMSLGGSANSAIDTAVTNSVNSGVTYAVAAGNGDVLGNRQNACNYSPARVAPAITVGATQNNDAAASFSNYGTCVDILAPGVNITSAWYTSNTATNTISGTSMASPHVAGAAALVLSANPTWTPQQVRDSLVNDATPNVVSNVGTGTPNRLLYVVNGSTPPPTNDFSVSVSPTSGSTAPGGSVTATVGTATTSGSAQSVSLSASGLPSGATASFSPSTVTSGGSSTLTITTTASTPAGTYPVTITGTGAAGSRTATYTLTVTGTGGGCSGTNGTDVTIPDTGATVASSIVISGCGRNASASSQIAVNIVHTYRGDLVIDLVAPDGSSYRLKNSSYFDGADNVNTTYTANLSSEAANGTWQLRVRDVYAGDSGYLNTWSLTL</sequence>
<dbReference type="PROSITE" id="PS00137">
    <property type="entry name" value="SUBTILASE_HIS"/>
    <property type="match status" value="1"/>
</dbReference>
<dbReference type="CDD" id="cd04077">
    <property type="entry name" value="Peptidases_S8_PCSK9_ProteinaseK_like"/>
    <property type="match status" value="1"/>
</dbReference>
<reference evidence="11 12" key="1">
    <citation type="journal article" date="2015" name="Int. J. Syst. Evol. Microbiol.">
        <title>Micromonospora costi sp. nov., isolated from a leaf of Costus speciosus.</title>
        <authorList>
            <person name="Thawai C."/>
        </authorList>
    </citation>
    <scope>NUCLEOTIDE SEQUENCE [LARGE SCALE GENOMIC DNA]</scope>
    <source>
        <strain evidence="11 12">CS1-12</strain>
    </source>
</reference>
<feature type="compositionally biased region" description="Low complexity" evidence="8">
    <location>
        <begin position="456"/>
        <end position="475"/>
    </location>
</feature>
<dbReference type="InterPro" id="IPR000209">
    <property type="entry name" value="Peptidase_S8/S53_dom"/>
</dbReference>
<evidence type="ECO:0000256" key="7">
    <source>
        <dbReference type="RuleBase" id="RU003355"/>
    </source>
</evidence>
<dbReference type="InterPro" id="IPR036852">
    <property type="entry name" value="Peptidase_S8/S53_dom_sf"/>
</dbReference>
<evidence type="ECO:0000256" key="4">
    <source>
        <dbReference type="ARBA" id="ARBA00022825"/>
    </source>
</evidence>
<dbReference type="GO" id="GO:0006508">
    <property type="term" value="P:proteolysis"/>
    <property type="evidence" value="ECO:0007669"/>
    <property type="project" value="UniProtKB-KW"/>
</dbReference>
<name>A0A3A9ZLB8_9ACTN</name>
<dbReference type="Gene3D" id="2.60.120.260">
    <property type="entry name" value="Galactose-binding domain-like"/>
    <property type="match status" value="1"/>
</dbReference>
<dbReference type="Pfam" id="PF05922">
    <property type="entry name" value="Inhibitor_I9"/>
    <property type="match status" value="1"/>
</dbReference>
<proteinExistence type="inferred from homology"/>
<evidence type="ECO:0000256" key="1">
    <source>
        <dbReference type="ARBA" id="ARBA00011073"/>
    </source>
</evidence>
<evidence type="ECO:0000256" key="6">
    <source>
        <dbReference type="PROSITE-ProRule" id="PRU01240"/>
    </source>
</evidence>
<comment type="similarity">
    <text evidence="1 6 7">Belongs to the peptidase S8 family.</text>
</comment>
<dbReference type="PANTHER" id="PTHR43806:SF11">
    <property type="entry name" value="CEREVISIN-RELATED"/>
    <property type="match status" value="1"/>
</dbReference>
<dbReference type="GO" id="GO:0004252">
    <property type="term" value="F:serine-type endopeptidase activity"/>
    <property type="evidence" value="ECO:0007669"/>
    <property type="project" value="UniProtKB-UniRule"/>
</dbReference>
<keyword evidence="9" id="KW-0732">Signal</keyword>
<dbReference type="EMBL" id="RBAN01000013">
    <property type="protein sequence ID" value="RKN49049.1"/>
    <property type="molecule type" value="Genomic_DNA"/>
</dbReference>
<dbReference type="PROSITE" id="PS51892">
    <property type="entry name" value="SUBTILASE"/>
    <property type="match status" value="1"/>
</dbReference>
<dbReference type="SUPFAM" id="SSF49785">
    <property type="entry name" value="Galactose-binding domain-like"/>
    <property type="match status" value="1"/>
</dbReference>
<dbReference type="Gene3D" id="3.40.50.200">
    <property type="entry name" value="Peptidase S8/S53 domain"/>
    <property type="match status" value="1"/>
</dbReference>
<feature type="active site" description="Charge relay system" evidence="5 6">
    <location>
        <position position="345"/>
    </location>
</feature>
<keyword evidence="3 6" id="KW-0378">Hydrolase</keyword>
<evidence type="ECO:0000259" key="10">
    <source>
        <dbReference type="PROSITE" id="PS51829"/>
    </source>
</evidence>
<dbReference type="FunFam" id="3.40.50.200:FF:000014">
    <property type="entry name" value="Proteinase K"/>
    <property type="match status" value="1"/>
</dbReference>
<dbReference type="Pfam" id="PF01483">
    <property type="entry name" value="P_proprotein"/>
    <property type="match status" value="1"/>
</dbReference>
<dbReference type="PROSITE" id="PS00136">
    <property type="entry name" value="SUBTILASE_ASP"/>
    <property type="match status" value="1"/>
</dbReference>
<dbReference type="Gene3D" id="3.30.70.80">
    <property type="entry name" value="Peptidase S8 propeptide/proteinase inhibitor I9"/>
    <property type="match status" value="1"/>
</dbReference>
<evidence type="ECO:0000256" key="2">
    <source>
        <dbReference type="ARBA" id="ARBA00022670"/>
    </source>
</evidence>
<evidence type="ECO:0000313" key="12">
    <source>
        <dbReference type="Proteomes" id="UP000279968"/>
    </source>
</evidence>
<evidence type="ECO:0000256" key="5">
    <source>
        <dbReference type="PIRSR" id="PIRSR615500-1"/>
    </source>
</evidence>
<dbReference type="PANTHER" id="PTHR43806">
    <property type="entry name" value="PEPTIDASE S8"/>
    <property type="match status" value="1"/>
</dbReference>
<dbReference type="OrthoDB" id="9798386at2"/>
<dbReference type="InterPro" id="IPR022398">
    <property type="entry name" value="Peptidase_S8_His-AS"/>
</dbReference>
<dbReference type="InterPro" id="IPR023828">
    <property type="entry name" value="Peptidase_S8_Ser-AS"/>
</dbReference>
<evidence type="ECO:0000313" key="11">
    <source>
        <dbReference type="EMBL" id="RKN49049.1"/>
    </source>
</evidence>
<evidence type="ECO:0000256" key="9">
    <source>
        <dbReference type="SAM" id="SignalP"/>
    </source>
</evidence>
<dbReference type="InterPro" id="IPR023827">
    <property type="entry name" value="Peptidase_S8_Asp-AS"/>
</dbReference>
<dbReference type="Proteomes" id="UP000279968">
    <property type="component" value="Unassembled WGS sequence"/>
</dbReference>
<feature type="region of interest" description="Disordered" evidence="8">
    <location>
        <begin position="407"/>
        <end position="475"/>
    </location>
</feature>
<dbReference type="InterPro" id="IPR002884">
    <property type="entry name" value="P_dom"/>
</dbReference>
<dbReference type="PROSITE" id="PS00138">
    <property type="entry name" value="SUBTILASE_SER"/>
    <property type="match status" value="1"/>
</dbReference>
<comment type="caution">
    <text evidence="11">The sequence shown here is derived from an EMBL/GenBank/DDBJ whole genome shotgun (WGS) entry which is preliminary data.</text>
</comment>
<evidence type="ECO:0000256" key="3">
    <source>
        <dbReference type="ARBA" id="ARBA00022801"/>
    </source>
</evidence>
<protein>
    <submittedName>
        <fullName evidence="11">Peptidase S8/S53 subtilisin kexin sedolisin</fullName>
    </submittedName>
</protein>
<evidence type="ECO:0000256" key="8">
    <source>
        <dbReference type="SAM" id="MobiDB-lite"/>
    </source>
</evidence>
<organism evidence="11 12">
    <name type="scientific">Micromonospora costi</name>
    <dbReference type="NCBI Taxonomy" id="1530042"/>
    <lineage>
        <taxon>Bacteria</taxon>
        <taxon>Bacillati</taxon>
        <taxon>Actinomycetota</taxon>
        <taxon>Actinomycetes</taxon>
        <taxon>Micromonosporales</taxon>
        <taxon>Micromonosporaceae</taxon>
        <taxon>Micromonospora</taxon>
    </lineage>
</organism>
<dbReference type="InterPro" id="IPR008979">
    <property type="entry name" value="Galactose-bd-like_sf"/>
</dbReference>
<dbReference type="InterPro" id="IPR010259">
    <property type="entry name" value="S8pro/Inhibitor_I9"/>
</dbReference>
<keyword evidence="12" id="KW-1185">Reference proteome</keyword>
<dbReference type="SUPFAM" id="SSF54897">
    <property type="entry name" value="Protease propeptides/inhibitors"/>
    <property type="match status" value="1"/>
</dbReference>